<dbReference type="PANTHER" id="PTHR31435">
    <property type="entry name" value="PROTEIN NATD1"/>
    <property type="match status" value="1"/>
</dbReference>
<name>A0ABY5SEJ3_9BACL</name>
<dbReference type="SUPFAM" id="SSF55729">
    <property type="entry name" value="Acyl-CoA N-acyltransferases (Nat)"/>
    <property type="match status" value="1"/>
</dbReference>
<dbReference type="Gene3D" id="3.40.630.30">
    <property type="match status" value="1"/>
</dbReference>
<dbReference type="RefSeq" id="WP_258386753.1">
    <property type="nucleotide sequence ID" value="NZ_CP091430.1"/>
</dbReference>
<reference evidence="2" key="1">
    <citation type="submission" date="2022-01" db="EMBL/GenBank/DDBJ databases">
        <title>Paenibacillus spongiae sp. nov., isolated from marine sponge.</title>
        <authorList>
            <person name="Li Z."/>
            <person name="Zhang M."/>
        </authorList>
    </citation>
    <scope>NUCLEOTIDE SEQUENCE</scope>
    <source>
        <strain evidence="2">PHS-Z3</strain>
    </source>
</reference>
<dbReference type="CDD" id="cd04301">
    <property type="entry name" value="NAT_SF"/>
    <property type="match status" value="1"/>
</dbReference>
<protein>
    <submittedName>
        <fullName evidence="2">N-acetyltransferase</fullName>
    </submittedName>
</protein>
<proteinExistence type="predicted"/>
<evidence type="ECO:0000259" key="1">
    <source>
        <dbReference type="PROSITE" id="PS51729"/>
    </source>
</evidence>
<dbReference type="Pfam" id="PF14542">
    <property type="entry name" value="Acetyltransf_CG"/>
    <property type="match status" value="1"/>
</dbReference>
<gene>
    <name evidence="2" type="ORF">L1F29_02065</name>
</gene>
<feature type="domain" description="N-acetyltransferase" evidence="1">
    <location>
        <begin position="17"/>
        <end position="105"/>
    </location>
</feature>
<organism evidence="2 3">
    <name type="scientific">Paenibacillus spongiae</name>
    <dbReference type="NCBI Taxonomy" id="2909671"/>
    <lineage>
        <taxon>Bacteria</taxon>
        <taxon>Bacillati</taxon>
        <taxon>Bacillota</taxon>
        <taxon>Bacilli</taxon>
        <taxon>Bacillales</taxon>
        <taxon>Paenibacillaceae</taxon>
        <taxon>Paenibacillus</taxon>
    </lineage>
</organism>
<dbReference type="InterPro" id="IPR016181">
    <property type="entry name" value="Acyl_CoA_acyltransferase"/>
</dbReference>
<keyword evidence="3" id="KW-1185">Reference proteome</keyword>
<dbReference type="Proteomes" id="UP001057877">
    <property type="component" value="Chromosome"/>
</dbReference>
<dbReference type="InterPro" id="IPR031165">
    <property type="entry name" value="GNAT_YJDJ"/>
</dbReference>
<dbReference type="PANTHER" id="PTHR31435:SF10">
    <property type="entry name" value="BSR4717 PROTEIN"/>
    <property type="match status" value="1"/>
</dbReference>
<dbReference type="PROSITE" id="PS51729">
    <property type="entry name" value="GNAT_YJDJ"/>
    <property type="match status" value="1"/>
</dbReference>
<evidence type="ECO:0000313" key="2">
    <source>
        <dbReference type="EMBL" id="UVI30688.1"/>
    </source>
</evidence>
<accession>A0ABY5SEJ3</accession>
<dbReference type="EMBL" id="CP091430">
    <property type="protein sequence ID" value="UVI30688.1"/>
    <property type="molecule type" value="Genomic_DNA"/>
</dbReference>
<sequence>MTEEAKQTNGEAGDEIVAQKQGNSYVLIGAGDMPIGEMTYKLVDVDTWLIDHTHVDPQYRGRDLARKLLDLVVHDAREQGRTIIPSCSYALAQFKRYPEYEDVWKKTDTSYSDPYSSGSIAGP</sequence>
<dbReference type="InterPro" id="IPR045057">
    <property type="entry name" value="Gcn5-rel_NAT"/>
</dbReference>
<evidence type="ECO:0000313" key="3">
    <source>
        <dbReference type="Proteomes" id="UP001057877"/>
    </source>
</evidence>